<protein>
    <submittedName>
        <fullName evidence="2">Uncharacterized protein</fullName>
    </submittedName>
</protein>
<proteinExistence type="predicted"/>
<dbReference type="AlphaFoldDB" id="A0AAQ4E621"/>
<name>A0AAQ4E621_AMBAM</name>
<keyword evidence="3" id="KW-1185">Reference proteome</keyword>
<sequence>MLKVSTLRRTCSRRPLSPQPVLEFGELGLIRLQLLFEHDSLATTIAQHELPVLRRPGRNREETTPEFKRFLPLKFPGVPVSTATCVAGSAEEERLRKKKRAAQGDNGRPGVYSPAPLTLAKSRRLTSPLCHDDRASDASLLDRCASNQETVRWTSEHKIMASGADGVPRQVGFAAALRRRRRK</sequence>
<dbReference type="EMBL" id="JARKHS020021622">
    <property type="protein sequence ID" value="KAK8770112.1"/>
    <property type="molecule type" value="Genomic_DNA"/>
</dbReference>
<gene>
    <name evidence="2" type="ORF">V5799_013421</name>
</gene>
<organism evidence="2 3">
    <name type="scientific">Amblyomma americanum</name>
    <name type="common">Lone star tick</name>
    <dbReference type="NCBI Taxonomy" id="6943"/>
    <lineage>
        <taxon>Eukaryota</taxon>
        <taxon>Metazoa</taxon>
        <taxon>Ecdysozoa</taxon>
        <taxon>Arthropoda</taxon>
        <taxon>Chelicerata</taxon>
        <taxon>Arachnida</taxon>
        <taxon>Acari</taxon>
        <taxon>Parasitiformes</taxon>
        <taxon>Ixodida</taxon>
        <taxon>Ixodoidea</taxon>
        <taxon>Ixodidae</taxon>
        <taxon>Amblyomminae</taxon>
        <taxon>Amblyomma</taxon>
    </lineage>
</organism>
<accession>A0AAQ4E621</accession>
<comment type="caution">
    <text evidence="2">The sequence shown here is derived from an EMBL/GenBank/DDBJ whole genome shotgun (WGS) entry which is preliminary data.</text>
</comment>
<reference evidence="2 3" key="1">
    <citation type="journal article" date="2023" name="Arcadia Sci">
        <title>De novo assembly of a long-read Amblyomma americanum tick genome.</title>
        <authorList>
            <person name="Chou S."/>
            <person name="Poskanzer K.E."/>
            <person name="Rollins M."/>
            <person name="Thuy-Boun P.S."/>
        </authorList>
    </citation>
    <scope>NUCLEOTIDE SEQUENCE [LARGE SCALE GENOMIC DNA]</scope>
    <source>
        <strain evidence="2">F_SG_1</strain>
        <tissue evidence="2">Salivary glands</tissue>
    </source>
</reference>
<evidence type="ECO:0000313" key="3">
    <source>
        <dbReference type="Proteomes" id="UP001321473"/>
    </source>
</evidence>
<evidence type="ECO:0000313" key="2">
    <source>
        <dbReference type="EMBL" id="KAK8770112.1"/>
    </source>
</evidence>
<evidence type="ECO:0000256" key="1">
    <source>
        <dbReference type="SAM" id="MobiDB-lite"/>
    </source>
</evidence>
<feature type="region of interest" description="Disordered" evidence="1">
    <location>
        <begin position="89"/>
        <end position="118"/>
    </location>
</feature>
<dbReference type="Proteomes" id="UP001321473">
    <property type="component" value="Unassembled WGS sequence"/>
</dbReference>